<feature type="coiled-coil region" evidence="2">
    <location>
        <begin position="697"/>
        <end position="724"/>
    </location>
</feature>
<organism evidence="4 5">
    <name type="scientific">Aspergillus udagawae</name>
    <dbReference type="NCBI Taxonomy" id="91492"/>
    <lineage>
        <taxon>Eukaryota</taxon>
        <taxon>Fungi</taxon>
        <taxon>Dikarya</taxon>
        <taxon>Ascomycota</taxon>
        <taxon>Pezizomycotina</taxon>
        <taxon>Eurotiomycetes</taxon>
        <taxon>Eurotiomycetidae</taxon>
        <taxon>Eurotiales</taxon>
        <taxon>Aspergillaceae</taxon>
        <taxon>Aspergillus</taxon>
        <taxon>Aspergillus subgen. Fumigati</taxon>
    </lineage>
</organism>
<dbReference type="InterPro" id="IPR038305">
    <property type="entry name" value="HeLo_sf"/>
</dbReference>
<dbReference type="PANTHER" id="PTHR42345">
    <property type="entry name" value="TPR_REGION DOMAIN-CONTAINING PROTEIN"/>
    <property type="match status" value="1"/>
</dbReference>
<dbReference type="PANTHER" id="PTHR42345:SF2">
    <property type="entry name" value="HELICASE-LIKE PROTEIN"/>
    <property type="match status" value="1"/>
</dbReference>
<keyword evidence="2" id="KW-0175">Coiled coil</keyword>
<accession>A0A8E0QWH9</accession>
<dbReference type="InterPro" id="IPR011990">
    <property type="entry name" value="TPR-like_helical_dom_sf"/>
</dbReference>
<feature type="repeat" description="TPR" evidence="1">
    <location>
        <begin position="658"/>
        <end position="691"/>
    </location>
</feature>
<dbReference type="Gene3D" id="1.25.40.10">
    <property type="entry name" value="Tetratricopeptide repeat domain"/>
    <property type="match status" value="1"/>
</dbReference>
<dbReference type="AlphaFoldDB" id="A0A8E0QWH9"/>
<evidence type="ECO:0000259" key="3">
    <source>
        <dbReference type="Pfam" id="PF14479"/>
    </source>
</evidence>
<dbReference type="PROSITE" id="PS50005">
    <property type="entry name" value="TPR"/>
    <property type="match status" value="2"/>
</dbReference>
<dbReference type="SUPFAM" id="SSF48452">
    <property type="entry name" value="TPR-like"/>
    <property type="match status" value="1"/>
</dbReference>
<name>A0A8E0QWH9_9EURO</name>
<dbReference type="RefSeq" id="XP_043149549.1">
    <property type="nucleotide sequence ID" value="XM_043293614.1"/>
</dbReference>
<dbReference type="Pfam" id="PF14479">
    <property type="entry name" value="HeLo"/>
    <property type="match status" value="1"/>
</dbReference>
<evidence type="ECO:0000256" key="1">
    <source>
        <dbReference type="PROSITE-ProRule" id="PRU00339"/>
    </source>
</evidence>
<evidence type="ECO:0000313" key="5">
    <source>
        <dbReference type="Proteomes" id="UP000036893"/>
    </source>
</evidence>
<comment type="caution">
    <text evidence="4">The sequence shown here is derived from an EMBL/GenBank/DDBJ whole genome shotgun (WGS) entry which is preliminary data.</text>
</comment>
<sequence length="1117" mass="126292">MADVAGLVISVATAWKTCVQIFEIVDTSRKYGWDYEVLRIKLEVERVRLLAWGEAVGLAGLNNSQIIPDPRLRSTEIQTMVMRVLGCIQNIFENSEALQNKYGLRPSESHKDKQVDLLRSVFKREYNTLLRSAKERQRSTTLARKTLWAVHDKRKFQSMVAEIKGFNENLETLFPDVKIKAAEAMRQDIGRSDQIQDLRLLQEATAGEYEDISESASVRLETLGATVTDISDIVSLDDDTVIWGESDEEDDSGWAVGQGDGEEVREIPRPREKEIVQLSKRLHGAVLFETMKNLGALRVSLRKPDDALGRAFTHLSWEGYPPVETWDPEDSCWAYKMTVLGTPHPSFELYHKKKFIHMQHMRSKFAMSTEEDYVFFDIESDPEYQSAYYGTVTCDGFGLECWDYEVLFGKQRDMDVLVIYNDLPALPDGSKILRRLDELYQDTSQVGLSNSNSWHDMADLEEFTGELALAATKGIVPTSFVVADLCSLLNNQNVIADFTTKASVAEEWRAPTDRSIGLWNFLRQMIITNELARRLSCDAEGQVRGFTTKVLASLIIADRWFQNVQIRLVDTSVDTSSIPKTVSSLQKSKAEDFKRQGNEATRKKLHQRAVELYTEAVKADPGNVVYRNNRSGALYDLGKNREALDDALIAMKLDPTYAKAWARLGLAHLRLGRGKRAKEALQRAIELAGRNVTDTMRQGLEDANAKIEADMNAVEQEKNKERARRLHVAFLDEDWDLTGRTVAMDSRVHAQQTEGLVLFAERMRWPYLEEVRNYAETVYGNLVGGQTIPSHLHDWMYGMMLPGKWFAFKIMSALIICSRSIRHTIGLAPYYDCGVSLPQASYWRVRTPLGSILGCLPGVRSLNGWLGPCPPVRFISSLDASKPRHIRVHARRLAPFTTNSEWDDSAVLLQGGNVEYEARCMKLGEEIEPYLAAMTDRNQWVLPEEPVQQASVCEMKAIELQALPSPKSVPALSLGVEMREERMDRETDYQARIVFQMDGSERTVAYTLYTNPIFVSLPACRFGPRGNHELHLREVSQYQNNIWTVERLKEQSVDTIDPDSVIIINATGRGCELMARAWCAERGRNAIVCRAGGPCFACAVRAASRYKLGIGVVIWVS</sequence>
<reference evidence="4" key="1">
    <citation type="journal article" date="2015" name="Genome Announc.">
        <title>Draft Genome Sequence of the Pathogenic Filamentous Fungus Aspergillus udagawae Strain IFM 46973T.</title>
        <authorList>
            <person name="Kusuya Y."/>
            <person name="Takahashi-Nakaguchi A."/>
            <person name="Takahashi H."/>
            <person name="Yaguchi T."/>
        </authorList>
    </citation>
    <scope>NUCLEOTIDE SEQUENCE</scope>
    <source>
        <strain evidence="4">IFM 46973</strain>
    </source>
</reference>
<dbReference type="Proteomes" id="UP000036893">
    <property type="component" value="Unassembled WGS sequence"/>
</dbReference>
<dbReference type="Gene3D" id="1.20.120.1020">
    <property type="entry name" value="Prion-inhibition and propagation, HeLo domain"/>
    <property type="match status" value="1"/>
</dbReference>
<dbReference type="SMART" id="SM00028">
    <property type="entry name" value="TPR"/>
    <property type="match status" value="3"/>
</dbReference>
<feature type="repeat" description="TPR" evidence="1">
    <location>
        <begin position="590"/>
        <end position="623"/>
    </location>
</feature>
<dbReference type="InterPro" id="IPR019734">
    <property type="entry name" value="TPR_rpt"/>
</dbReference>
<keyword evidence="1" id="KW-0802">TPR repeat</keyword>
<feature type="domain" description="Prion-inhibition and propagation HeLo" evidence="3">
    <location>
        <begin position="8"/>
        <end position="201"/>
    </location>
</feature>
<proteinExistence type="predicted"/>
<evidence type="ECO:0000256" key="2">
    <source>
        <dbReference type="SAM" id="Coils"/>
    </source>
</evidence>
<dbReference type="GeneID" id="66996226"/>
<gene>
    <name evidence="4" type="ORF">Aud_008749</name>
</gene>
<dbReference type="EMBL" id="BBXM02000007">
    <property type="protein sequence ID" value="GIC92283.1"/>
    <property type="molecule type" value="Genomic_DNA"/>
</dbReference>
<reference evidence="4" key="2">
    <citation type="submission" date="2021-01" db="EMBL/GenBank/DDBJ databases">
        <title>Pan-genome distribution and transcriptional activeness of fungal secondary metabolism genes in Aspergillus section Fumigati.</title>
        <authorList>
            <person name="Takahashi H."/>
            <person name="Umemura M."/>
            <person name="Ninomiya A."/>
            <person name="Kusuya Y."/>
            <person name="Urayama S."/>
            <person name="Shimizu M."/>
            <person name="Watanabe A."/>
            <person name="Kamei K."/>
            <person name="Yaguchi T."/>
            <person name="Hagiwara D."/>
        </authorList>
    </citation>
    <scope>NUCLEOTIDE SEQUENCE</scope>
    <source>
        <strain evidence="4">IFM 46973</strain>
    </source>
</reference>
<evidence type="ECO:0000313" key="4">
    <source>
        <dbReference type="EMBL" id="GIC92283.1"/>
    </source>
</evidence>
<protein>
    <recommendedName>
        <fullName evidence="3">Prion-inhibition and propagation HeLo domain-containing protein</fullName>
    </recommendedName>
</protein>
<dbReference type="Pfam" id="PF13181">
    <property type="entry name" value="TPR_8"/>
    <property type="match status" value="1"/>
</dbReference>
<dbReference type="InterPro" id="IPR029498">
    <property type="entry name" value="HeLo_dom"/>
</dbReference>